<name>A0A4P6ZZJ4_9BACL</name>
<protein>
    <submittedName>
        <fullName evidence="2">Uncharacterized protein</fullName>
    </submittedName>
</protein>
<organism evidence="2 3">
    <name type="scientific">Paenisporosarcina antarctica</name>
    <dbReference type="NCBI Taxonomy" id="417367"/>
    <lineage>
        <taxon>Bacteria</taxon>
        <taxon>Bacillati</taxon>
        <taxon>Bacillota</taxon>
        <taxon>Bacilli</taxon>
        <taxon>Bacillales</taxon>
        <taxon>Caryophanaceae</taxon>
        <taxon>Paenisporosarcina</taxon>
    </lineage>
</organism>
<feature type="transmembrane region" description="Helical" evidence="1">
    <location>
        <begin position="58"/>
        <end position="80"/>
    </location>
</feature>
<evidence type="ECO:0000313" key="3">
    <source>
        <dbReference type="Proteomes" id="UP000294292"/>
    </source>
</evidence>
<evidence type="ECO:0000256" key="1">
    <source>
        <dbReference type="SAM" id="Phobius"/>
    </source>
</evidence>
<feature type="transmembrane region" description="Helical" evidence="1">
    <location>
        <begin position="29"/>
        <end position="52"/>
    </location>
</feature>
<keyword evidence="1" id="KW-0472">Membrane</keyword>
<sequence length="87" mass="9823">MSDFQWREKMRKVELSTKEESKVPERAKVLGFGCFSMGMLVVILLFAFISFGLISQSYWIAGGISSIFTLGLVFISIQLLRADKLPN</sequence>
<dbReference type="Proteomes" id="UP000294292">
    <property type="component" value="Chromosome"/>
</dbReference>
<gene>
    <name evidence="2" type="ORF">E2636_13830</name>
</gene>
<keyword evidence="1" id="KW-0812">Transmembrane</keyword>
<keyword evidence="1" id="KW-1133">Transmembrane helix</keyword>
<dbReference type="EMBL" id="CP038015">
    <property type="protein sequence ID" value="QBP42160.1"/>
    <property type="molecule type" value="Genomic_DNA"/>
</dbReference>
<reference evidence="2 3" key="1">
    <citation type="submission" date="2019-03" db="EMBL/GenBank/DDBJ databases">
        <title>Complete genome sequence of Paenisporosarcina antarctica CGMCC 1.6503T.</title>
        <authorList>
            <person name="Rong J.-C."/>
            <person name="Chi N.-Y."/>
            <person name="Zhang Q.-F."/>
        </authorList>
    </citation>
    <scope>NUCLEOTIDE SEQUENCE [LARGE SCALE GENOMIC DNA]</scope>
    <source>
        <strain evidence="2 3">CGMCC 1.6503</strain>
    </source>
</reference>
<evidence type="ECO:0000313" key="2">
    <source>
        <dbReference type="EMBL" id="QBP42160.1"/>
    </source>
</evidence>
<keyword evidence="3" id="KW-1185">Reference proteome</keyword>
<dbReference type="RefSeq" id="WP_134210717.1">
    <property type="nucleotide sequence ID" value="NZ_CP038015.1"/>
</dbReference>
<dbReference type="AlphaFoldDB" id="A0A4P6ZZJ4"/>
<proteinExistence type="predicted"/>
<accession>A0A4P6ZZJ4</accession>
<dbReference type="KEGG" id="panc:E2636_13830"/>
<dbReference type="OrthoDB" id="2455028at2"/>